<feature type="active site" description="Proton acceptor" evidence="14">
    <location>
        <position position="373"/>
    </location>
</feature>
<feature type="active site" description="Proton acceptor" evidence="14">
    <location>
        <position position="403"/>
    </location>
</feature>
<evidence type="ECO:0000256" key="8">
    <source>
        <dbReference type="ARBA" id="ARBA00022958"/>
    </source>
</evidence>
<evidence type="ECO:0000256" key="4">
    <source>
        <dbReference type="ARBA" id="ARBA00010982"/>
    </source>
</evidence>
<dbReference type="GO" id="GO:0005777">
    <property type="term" value="C:peroxisome"/>
    <property type="evidence" value="ECO:0007669"/>
    <property type="project" value="UniProtKB-SubCell"/>
</dbReference>
<dbReference type="Proteomes" id="UP001375240">
    <property type="component" value="Unassembled WGS sequence"/>
</dbReference>
<evidence type="ECO:0000256" key="5">
    <source>
        <dbReference type="ARBA" id="ARBA00022679"/>
    </source>
</evidence>
<evidence type="ECO:0000256" key="1">
    <source>
        <dbReference type="ARBA" id="ARBA00001958"/>
    </source>
</evidence>
<dbReference type="InterPro" id="IPR020616">
    <property type="entry name" value="Thiolase_N"/>
</dbReference>
<dbReference type="InterPro" id="IPR050215">
    <property type="entry name" value="Thiolase-like_sf_Thiolase"/>
</dbReference>
<feature type="region of interest" description="Disordered" evidence="16">
    <location>
        <begin position="1"/>
        <end position="22"/>
    </location>
</feature>
<evidence type="ECO:0000256" key="2">
    <source>
        <dbReference type="ARBA" id="ARBA00004275"/>
    </source>
</evidence>
<evidence type="ECO:0000313" key="19">
    <source>
        <dbReference type="EMBL" id="KAK6332739.1"/>
    </source>
</evidence>
<dbReference type="PROSITE" id="PS00737">
    <property type="entry name" value="THIOLASE_2"/>
    <property type="match status" value="1"/>
</dbReference>
<dbReference type="GO" id="GO:0003988">
    <property type="term" value="F:acetyl-CoA C-acyltransferase activity"/>
    <property type="evidence" value="ECO:0007669"/>
    <property type="project" value="UniProtKB-EC"/>
</dbReference>
<reference evidence="19 20" key="1">
    <citation type="submission" date="2019-10" db="EMBL/GenBank/DDBJ databases">
        <authorList>
            <person name="Palmer J.M."/>
        </authorList>
    </citation>
    <scope>NUCLEOTIDE SEQUENCE [LARGE SCALE GENOMIC DNA]</scope>
    <source>
        <strain evidence="19 20">TWF696</strain>
    </source>
</reference>
<dbReference type="AlphaFoldDB" id="A0AAV9U112"/>
<evidence type="ECO:0000256" key="7">
    <source>
        <dbReference type="ARBA" id="ARBA00022946"/>
    </source>
</evidence>
<protein>
    <recommendedName>
        <fullName evidence="12">acetyl-CoA C-acyltransferase</fullName>
        <ecNumber evidence="12">2.3.1.16</ecNumber>
    </recommendedName>
</protein>
<evidence type="ECO:0000256" key="15">
    <source>
        <dbReference type="RuleBase" id="RU003557"/>
    </source>
</evidence>
<keyword evidence="8" id="KW-0630">Potassium</keyword>
<dbReference type="InterPro" id="IPR002155">
    <property type="entry name" value="Thiolase"/>
</dbReference>
<dbReference type="InterPro" id="IPR020610">
    <property type="entry name" value="Thiolase_AS"/>
</dbReference>
<dbReference type="CDD" id="cd00751">
    <property type="entry name" value="thiolase"/>
    <property type="match status" value="1"/>
</dbReference>
<feature type="domain" description="Thiolase N-terminal" evidence="17">
    <location>
        <begin position="32"/>
        <end position="287"/>
    </location>
</feature>
<dbReference type="Pfam" id="PF02803">
    <property type="entry name" value="Thiolase_C"/>
    <property type="match status" value="1"/>
</dbReference>
<evidence type="ECO:0000256" key="3">
    <source>
        <dbReference type="ARBA" id="ARBA00004872"/>
    </source>
</evidence>
<comment type="subcellular location">
    <subcellularLocation>
        <location evidence="2">Peroxisome</location>
    </subcellularLocation>
</comment>
<evidence type="ECO:0000256" key="13">
    <source>
        <dbReference type="ARBA" id="ARBA00047605"/>
    </source>
</evidence>
<keyword evidence="5 15" id="KW-0808">Transferase</keyword>
<sequence length="418" mass="43479">MAAQRLSQLSNQITGTPSNPRDALLAKNPDDVVIVSALRTALTKGGKGGFKDTAGADLLAGVLKGVIDRSGIDPALVEDIAVGNVLAPGAGATEFRAAAIVAGFPVTTAVRALNRQCSSGLQAVVDVANQIKTGMIDIGIGAGCESMSQNYGPAAVSEFSELLDANVEAKNCKVGMGQLSEQMARDKKISRASQDAFAAESFQKAWKAQQDGLFDEEIVPLTVSFEDLKTGEVKKITVSKDDGLRPNITAESLGKIRPAFAKDGSIHAGNASQVSDGAAAVLLMKRSKAEQLGLKIMGKYVAAAVAGVPPLLMGVGPWKAIPKVLEKTGISKDEVDIYEINEAFASQCLWCANELGLDKNKINPKGGAIAFGHPLGCTGARQIATLLTELKRTNKKIGVTSMCIGTGMGLAAVFVNEA</sequence>
<organism evidence="19 20">
    <name type="scientific">Orbilia brochopaga</name>
    <dbReference type="NCBI Taxonomy" id="3140254"/>
    <lineage>
        <taxon>Eukaryota</taxon>
        <taxon>Fungi</taxon>
        <taxon>Dikarya</taxon>
        <taxon>Ascomycota</taxon>
        <taxon>Pezizomycotina</taxon>
        <taxon>Orbiliomycetes</taxon>
        <taxon>Orbiliales</taxon>
        <taxon>Orbiliaceae</taxon>
        <taxon>Orbilia</taxon>
    </lineage>
</organism>
<gene>
    <name evidence="19" type="primary">ACAA1</name>
    <name evidence="19" type="ORF">TWF696_002761</name>
</gene>
<dbReference type="GO" id="GO:0010124">
    <property type="term" value="P:phenylacetate catabolic process"/>
    <property type="evidence" value="ECO:0007669"/>
    <property type="project" value="TreeGrafter"/>
</dbReference>
<evidence type="ECO:0000256" key="6">
    <source>
        <dbReference type="ARBA" id="ARBA00022832"/>
    </source>
</evidence>
<keyword evidence="6" id="KW-0276">Fatty acid metabolism</keyword>
<evidence type="ECO:0000313" key="20">
    <source>
        <dbReference type="Proteomes" id="UP001375240"/>
    </source>
</evidence>
<name>A0AAV9U112_9PEZI</name>
<dbReference type="PANTHER" id="PTHR43853">
    <property type="entry name" value="3-KETOACYL-COA THIOLASE, PEROXISOMAL"/>
    <property type="match status" value="1"/>
</dbReference>
<evidence type="ECO:0000256" key="9">
    <source>
        <dbReference type="ARBA" id="ARBA00023098"/>
    </source>
</evidence>
<dbReference type="InterPro" id="IPR016039">
    <property type="entry name" value="Thiolase-like"/>
</dbReference>
<evidence type="ECO:0000256" key="12">
    <source>
        <dbReference type="ARBA" id="ARBA00024073"/>
    </source>
</evidence>
<dbReference type="Pfam" id="PF00108">
    <property type="entry name" value="Thiolase_N"/>
    <property type="match status" value="1"/>
</dbReference>
<dbReference type="EC" id="2.3.1.16" evidence="12"/>
<dbReference type="PIRSF" id="PIRSF000429">
    <property type="entry name" value="Ac-CoA_Ac_transf"/>
    <property type="match status" value="1"/>
</dbReference>
<comment type="catalytic activity">
    <reaction evidence="13">
        <text>an acyl-CoA + acetyl-CoA = a 3-oxoacyl-CoA + CoA</text>
        <dbReference type="Rhea" id="RHEA:21564"/>
        <dbReference type="ChEBI" id="CHEBI:57287"/>
        <dbReference type="ChEBI" id="CHEBI:57288"/>
        <dbReference type="ChEBI" id="CHEBI:58342"/>
        <dbReference type="ChEBI" id="CHEBI:90726"/>
        <dbReference type="EC" id="2.3.1.16"/>
    </reaction>
</comment>
<dbReference type="InterPro" id="IPR020615">
    <property type="entry name" value="Thiolase_acyl_enz_int_AS"/>
</dbReference>
<evidence type="ECO:0000256" key="10">
    <source>
        <dbReference type="ARBA" id="ARBA00023140"/>
    </source>
</evidence>
<dbReference type="GO" id="GO:0006635">
    <property type="term" value="P:fatty acid beta-oxidation"/>
    <property type="evidence" value="ECO:0007669"/>
    <property type="project" value="TreeGrafter"/>
</dbReference>
<keyword evidence="10" id="KW-0576">Peroxisome</keyword>
<feature type="active site" description="Acyl-thioester intermediate" evidence="14">
    <location>
        <position position="117"/>
    </location>
</feature>
<evidence type="ECO:0000259" key="17">
    <source>
        <dbReference type="Pfam" id="PF00108"/>
    </source>
</evidence>
<accession>A0AAV9U112</accession>
<keyword evidence="9" id="KW-0443">Lipid metabolism</keyword>
<dbReference type="NCBIfam" id="TIGR01930">
    <property type="entry name" value="AcCoA-C-Actrans"/>
    <property type="match status" value="1"/>
</dbReference>
<dbReference type="EMBL" id="JAVHNQ010000014">
    <property type="protein sequence ID" value="KAK6332739.1"/>
    <property type="molecule type" value="Genomic_DNA"/>
</dbReference>
<evidence type="ECO:0000259" key="18">
    <source>
        <dbReference type="Pfam" id="PF02803"/>
    </source>
</evidence>
<dbReference type="PROSITE" id="PS00099">
    <property type="entry name" value="THIOLASE_3"/>
    <property type="match status" value="1"/>
</dbReference>
<evidence type="ECO:0000256" key="14">
    <source>
        <dbReference type="PIRSR" id="PIRSR000429-1"/>
    </source>
</evidence>
<comment type="caution">
    <text evidence="19">The sequence shown here is derived from an EMBL/GenBank/DDBJ whole genome shotgun (WGS) entry which is preliminary data.</text>
</comment>
<dbReference type="InterPro" id="IPR020613">
    <property type="entry name" value="Thiolase_CS"/>
</dbReference>
<dbReference type="Gene3D" id="3.40.47.10">
    <property type="match status" value="2"/>
</dbReference>
<feature type="compositionally biased region" description="Polar residues" evidence="16">
    <location>
        <begin position="1"/>
        <end position="19"/>
    </location>
</feature>
<dbReference type="PROSITE" id="PS00098">
    <property type="entry name" value="THIOLASE_1"/>
    <property type="match status" value="1"/>
</dbReference>
<comment type="cofactor">
    <cofactor evidence="1">
        <name>K(+)</name>
        <dbReference type="ChEBI" id="CHEBI:29103"/>
    </cofactor>
</comment>
<feature type="domain" description="Thiolase C-terminal" evidence="18">
    <location>
        <begin position="295"/>
        <end position="414"/>
    </location>
</feature>
<dbReference type="InterPro" id="IPR020617">
    <property type="entry name" value="Thiolase_C"/>
</dbReference>
<keyword evidence="20" id="KW-1185">Reference proteome</keyword>
<evidence type="ECO:0000256" key="11">
    <source>
        <dbReference type="ARBA" id="ARBA00023315"/>
    </source>
</evidence>
<dbReference type="FunFam" id="3.40.47.10:FF:000010">
    <property type="entry name" value="Acetyl-CoA acetyltransferase (Thiolase)"/>
    <property type="match status" value="1"/>
</dbReference>
<comment type="pathway">
    <text evidence="3">Lipid metabolism; fatty acid metabolism.</text>
</comment>
<dbReference type="SUPFAM" id="SSF53901">
    <property type="entry name" value="Thiolase-like"/>
    <property type="match status" value="2"/>
</dbReference>
<evidence type="ECO:0000256" key="16">
    <source>
        <dbReference type="SAM" id="MobiDB-lite"/>
    </source>
</evidence>
<dbReference type="PANTHER" id="PTHR43853:SF8">
    <property type="entry name" value="3-KETOACYL-COA THIOLASE, PEROXISOMAL"/>
    <property type="match status" value="1"/>
</dbReference>
<keyword evidence="11 15" id="KW-0012">Acyltransferase</keyword>
<comment type="similarity">
    <text evidence="4 15">Belongs to the thiolase-like superfamily. Thiolase family.</text>
</comment>
<keyword evidence="7" id="KW-0809">Transit peptide</keyword>
<proteinExistence type="inferred from homology"/>